<keyword evidence="2" id="KW-0812">Transmembrane</keyword>
<proteinExistence type="predicted"/>
<accession>A0A1X7SRX1</accession>
<comment type="subcellular location">
    <subcellularLocation>
        <location evidence="1">Membrane</location>
    </subcellularLocation>
</comment>
<keyword evidence="3" id="KW-1133">Transmembrane helix</keyword>
<organism evidence="7">
    <name type="scientific">Amphimedon queenslandica</name>
    <name type="common">Sponge</name>
    <dbReference type="NCBI Taxonomy" id="400682"/>
    <lineage>
        <taxon>Eukaryota</taxon>
        <taxon>Metazoa</taxon>
        <taxon>Porifera</taxon>
        <taxon>Demospongiae</taxon>
        <taxon>Heteroscleromorpha</taxon>
        <taxon>Haplosclerida</taxon>
        <taxon>Niphatidae</taxon>
        <taxon>Amphimedon</taxon>
    </lineage>
</organism>
<sequence>MISFFRSLTSSEYPSIFIQPSTSNTPTSSHYSSTSILTISFPSVYVLPPSPPFLYCTADEQWPETVAGYTANGTCYRGTVNATRYCNETGEWNETICHTSESFGAIMSLISSPQEALTSLSQQINSIPMIQAVVLLDTIVMSNSNYTDVEEFTITLLSAVEEIVNETSTISDENVRQSVGSQILLTLDSFALSLDQNFTFKSDNIVLNAQRILSLTGDRLTGITFKGNEIVLPSEIFIEKNIPFTIASFVYLNMSSLLVPSNERELISPVVSTALNCSTDSNCITTNLTQLVNISFSLSNQKILKTNALSCAFWNFTKYVQ</sequence>
<dbReference type="AlphaFoldDB" id="A0A1X7SRX1"/>
<keyword evidence="5" id="KW-1015">Disulfide bond</keyword>
<evidence type="ECO:0000259" key="6">
    <source>
        <dbReference type="PROSITE" id="PS50221"/>
    </source>
</evidence>
<dbReference type="InterPro" id="IPR036445">
    <property type="entry name" value="GPCR_2_extracell_dom_sf"/>
</dbReference>
<name>A0A1X7SRX1_AMPQE</name>
<reference evidence="7" key="1">
    <citation type="submission" date="2017-05" db="UniProtKB">
        <authorList>
            <consortium name="EnsemblMetazoa"/>
        </authorList>
    </citation>
    <scope>IDENTIFICATION</scope>
</reference>
<protein>
    <recommendedName>
        <fullName evidence="6">GAIN-B domain-containing protein</fullName>
    </recommendedName>
</protein>
<feature type="domain" description="GAIN-B" evidence="6">
    <location>
        <begin position="196"/>
        <end position="321"/>
    </location>
</feature>
<dbReference type="InterPro" id="IPR057244">
    <property type="entry name" value="GAIN_B"/>
</dbReference>
<evidence type="ECO:0000256" key="4">
    <source>
        <dbReference type="ARBA" id="ARBA00023136"/>
    </source>
</evidence>
<dbReference type="InParanoid" id="A0A1X7SRX1"/>
<dbReference type="GO" id="GO:0016020">
    <property type="term" value="C:membrane"/>
    <property type="evidence" value="ECO:0007669"/>
    <property type="project" value="UniProtKB-SubCell"/>
</dbReference>
<dbReference type="PROSITE" id="PS50221">
    <property type="entry name" value="GAIN_B"/>
    <property type="match status" value="1"/>
</dbReference>
<dbReference type="Gene3D" id="2.60.220.50">
    <property type="match status" value="1"/>
</dbReference>
<evidence type="ECO:0000256" key="3">
    <source>
        <dbReference type="ARBA" id="ARBA00022989"/>
    </source>
</evidence>
<evidence type="ECO:0000256" key="1">
    <source>
        <dbReference type="ARBA" id="ARBA00004370"/>
    </source>
</evidence>
<evidence type="ECO:0000313" key="7">
    <source>
        <dbReference type="EnsemblMetazoa" id="Aqu2.1.04894_001"/>
    </source>
</evidence>
<evidence type="ECO:0000256" key="2">
    <source>
        <dbReference type="ARBA" id="ARBA00022692"/>
    </source>
</evidence>
<keyword evidence="4" id="KW-0472">Membrane</keyword>
<dbReference type="SUPFAM" id="SSF111418">
    <property type="entry name" value="Hormone receptor domain"/>
    <property type="match status" value="1"/>
</dbReference>
<dbReference type="EnsemblMetazoa" id="Aqu2.1.04894_001">
    <property type="protein sequence ID" value="Aqu2.1.04894_001"/>
    <property type="gene ID" value="Aqu2.1.04894"/>
</dbReference>
<dbReference type="InterPro" id="IPR046338">
    <property type="entry name" value="GAIN_dom_sf"/>
</dbReference>
<dbReference type="GO" id="GO:0004930">
    <property type="term" value="F:G protein-coupled receptor activity"/>
    <property type="evidence" value="ECO:0007669"/>
    <property type="project" value="InterPro"/>
</dbReference>
<evidence type="ECO:0000256" key="5">
    <source>
        <dbReference type="ARBA" id="ARBA00023157"/>
    </source>
</evidence>